<evidence type="ECO:0000313" key="2">
    <source>
        <dbReference type="Proteomes" id="UP000015241"/>
    </source>
</evidence>
<dbReference type="EMBL" id="KE504333">
    <property type="protein sequence ID" value="EPS92847.1"/>
    <property type="molecule type" value="Genomic_DNA"/>
</dbReference>
<organism evidence="1 2">
    <name type="scientific">Fomitopsis schrenkii</name>
    <name type="common">Brown rot fungus</name>
    <dbReference type="NCBI Taxonomy" id="2126942"/>
    <lineage>
        <taxon>Eukaryota</taxon>
        <taxon>Fungi</taxon>
        <taxon>Dikarya</taxon>
        <taxon>Basidiomycota</taxon>
        <taxon>Agaricomycotina</taxon>
        <taxon>Agaricomycetes</taxon>
        <taxon>Polyporales</taxon>
        <taxon>Fomitopsis</taxon>
    </lineage>
</organism>
<dbReference type="Proteomes" id="UP000015241">
    <property type="component" value="Unassembled WGS sequence"/>
</dbReference>
<proteinExistence type="predicted"/>
<name>S8DJ25_FOMSC</name>
<dbReference type="OrthoDB" id="7862313at2759"/>
<dbReference type="InParanoid" id="S8DJ25"/>
<dbReference type="HOGENOM" id="CLU_3050325_0_0_1"/>
<accession>S8DJ25</accession>
<dbReference type="AlphaFoldDB" id="S8DJ25"/>
<gene>
    <name evidence="1" type="ORF">FOMPIDRAFT_94396</name>
</gene>
<protein>
    <submittedName>
        <fullName evidence="1">Uncharacterized protein</fullName>
    </submittedName>
</protein>
<sequence length="54" mass="5929">MRSVLSVGRIRSTPSVTLDQTNSAVLHPYMDRLLIVFACVLDPSGPEQVDEGTR</sequence>
<evidence type="ECO:0000313" key="1">
    <source>
        <dbReference type="EMBL" id="EPS92847.1"/>
    </source>
</evidence>
<keyword evidence="2" id="KW-1185">Reference proteome</keyword>
<reference evidence="1 2" key="1">
    <citation type="journal article" date="2012" name="Science">
        <title>The Paleozoic origin of enzymatic lignin decomposition reconstructed from 31 fungal genomes.</title>
        <authorList>
            <person name="Floudas D."/>
            <person name="Binder M."/>
            <person name="Riley R."/>
            <person name="Barry K."/>
            <person name="Blanchette R.A."/>
            <person name="Henrissat B."/>
            <person name="Martinez A.T."/>
            <person name="Otillar R."/>
            <person name="Spatafora J.W."/>
            <person name="Yadav J.S."/>
            <person name="Aerts A."/>
            <person name="Benoit I."/>
            <person name="Boyd A."/>
            <person name="Carlson A."/>
            <person name="Copeland A."/>
            <person name="Coutinho P.M."/>
            <person name="de Vries R.P."/>
            <person name="Ferreira P."/>
            <person name="Findley K."/>
            <person name="Foster B."/>
            <person name="Gaskell J."/>
            <person name="Glotzer D."/>
            <person name="Gorecki P."/>
            <person name="Heitman J."/>
            <person name="Hesse C."/>
            <person name="Hori C."/>
            <person name="Igarashi K."/>
            <person name="Jurgens J.A."/>
            <person name="Kallen N."/>
            <person name="Kersten P."/>
            <person name="Kohler A."/>
            <person name="Kuees U."/>
            <person name="Kumar T.K.A."/>
            <person name="Kuo A."/>
            <person name="LaButti K."/>
            <person name="Larrondo L.F."/>
            <person name="Lindquist E."/>
            <person name="Ling A."/>
            <person name="Lombard V."/>
            <person name="Lucas S."/>
            <person name="Lundell T."/>
            <person name="Martin R."/>
            <person name="McLaughlin D.J."/>
            <person name="Morgenstern I."/>
            <person name="Morin E."/>
            <person name="Murat C."/>
            <person name="Nagy L.G."/>
            <person name="Nolan M."/>
            <person name="Ohm R.A."/>
            <person name="Patyshakuliyeva A."/>
            <person name="Rokas A."/>
            <person name="Ruiz-Duenas F.J."/>
            <person name="Sabat G."/>
            <person name="Salamov A."/>
            <person name="Samejima M."/>
            <person name="Schmutz J."/>
            <person name="Slot J.C."/>
            <person name="St John F."/>
            <person name="Stenlid J."/>
            <person name="Sun H."/>
            <person name="Sun S."/>
            <person name="Syed K."/>
            <person name="Tsang A."/>
            <person name="Wiebenga A."/>
            <person name="Young D."/>
            <person name="Pisabarro A."/>
            <person name="Eastwood D.C."/>
            <person name="Martin F."/>
            <person name="Cullen D."/>
            <person name="Grigoriev I.V."/>
            <person name="Hibbett D.S."/>
        </authorList>
    </citation>
    <scope>NUCLEOTIDE SEQUENCE</scope>
    <source>
        <strain evidence="2">FP-58527</strain>
    </source>
</reference>